<dbReference type="PANTHER" id="PTHR44461:SF1">
    <property type="entry name" value="QUINONE OXIDOREDUCTASE-LIKE PROTEIN 1"/>
    <property type="match status" value="1"/>
</dbReference>
<evidence type="ECO:0000313" key="3">
    <source>
        <dbReference type="Proteomes" id="UP001431209"/>
    </source>
</evidence>
<dbReference type="InterPro" id="IPR013154">
    <property type="entry name" value="ADH-like_N"/>
</dbReference>
<dbReference type="SUPFAM" id="SSF51735">
    <property type="entry name" value="NAD(P)-binding Rossmann-fold domains"/>
    <property type="match status" value="1"/>
</dbReference>
<dbReference type="Pfam" id="PF08240">
    <property type="entry name" value="ADH_N"/>
    <property type="match status" value="1"/>
</dbReference>
<organism evidence="2 3">
    <name type="scientific">Acrasis kona</name>
    <dbReference type="NCBI Taxonomy" id="1008807"/>
    <lineage>
        <taxon>Eukaryota</taxon>
        <taxon>Discoba</taxon>
        <taxon>Heterolobosea</taxon>
        <taxon>Tetramitia</taxon>
        <taxon>Eutetramitia</taxon>
        <taxon>Acrasidae</taxon>
        <taxon>Acrasis</taxon>
    </lineage>
</organism>
<dbReference type="AlphaFoldDB" id="A0AAW2YV22"/>
<dbReference type="Gene3D" id="3.90.180.10">
    <property type="entry name" value="Medium-chain alcohol dehydrogenases, catalytic domain"/>
    <property type="match status" value="1"/>
</dbReference>
<reference evidence="2 3" key="1">
    <citation type="submission" date="2024-03" db="EMBL/GenBank/DDBJ databases">
        <title>The Acrasis kona genome and developmental transcriptomes reveal deep origins of eukaryotic multicellular pathways.</title>
        <authorList>
            <person name="Sheikh S."/>
            <person name="Fu C.-J."/>
            <person name="Brown M.W."/>
            <person name="Baldauf S.L."/>
        </authorList>
    </citation>
    <scope>NUCLEOTIDE SEQUENCE [LARGE SCALE GENOMIC DNA]</scope>
    <source>
        <strain evidence="2 3">ATCC MYA-3509</strain>
    </source>
</reference>
<gene>
    <name evidence="2" type="ORF">AKO1_006937</name>
</gene>
<dbReference type="Gene3D" id="3.40.50.720">
    <property type="entry name" value="NAD(P)-binding Rossmann-like Domain"/>
    <property type="match status" value="1"/>
</dbReference>
<evidence type="ECO:0000313" key="2">
    <source>
        <dbReference type="EMBL" id="KAL0480796.1"/>
    </source>
</evidence>
<keyword evidence="3" id="KW-1185">Reference proteome</keyword>
<accession>A0AAW2YV22</accession>
<comment type="caution">
    <text evidence="2">The sequence shown here is derived from an EMBL/GenBank/DDBJ whole genome shotgun (WGS) entry which is preliminary data.</text>
</comment>
<dbReference type="InterPro" id="IPR020843">
    <property type="entry name" value="ER"/>
</dbReference>
<evidence type="ECO:0000259" key="1">
    <source>
        <dbReference type="SMART" id="SM00829"/>
    </source>
</evidence>
<dbReference type="GO" id="GO:0016491">
    <property type="term" value="F:oxidoreductase activity"/>
    <property type="evidence" value="ECO:0007669"/>
    <property type="project" value="InterPro"/>
</dbReference>
<feature type="domain" description="Enoyl reductase (ER)" evidence="1">
    <location>
        <begin position="17"/>
        <end position="376"/>
    </location>
</feature>
<dbReference type="InterPro" id="IPR011032">
    <property type="entry name" value="GroES-like_sf"/>
</dbReference>
<dbReference type="InterPro" id="IPR042633">
    <property type="entry name" value="CRYZL1"/>
</dbReference>
<dbReference type="EMBL" id="JAOPGA020000687">
    <property type="protein sequence ID" value="KAL0480796.1"/>
    <property type="molecule type" value="Genomic_DNA"/>
</dbReference>
<dbReference type="SUPFAM" id="SSF50129">
    <property type="entry name" value="GroES-like"/>
    <property type="match status" value="1"/>
</dbReference>
<name>A0AAW2YV22_9EUKA</name>
<dbReference type="SMART" id="SM00829">
    <property type="entry name" value="PKS_ER"/>
    <property type="match status" value="1"/>
</dbReference>
<sequence>MHGEALICRSVSLKSYGGVDQLTYLTRSVNTPDEFLLEGGALGPTQVIINVRACAVGDIDVQVREGKYKFVTQSDAVIGYEIAGVVERVGDQVDERIVKQGDNVVGLLPIDSKFGGYSDYCVAESHFFVPMPKRISYEKAAASIMPSLRAFNALYYVANIKQGEFIFVPRGAHVMNRALIQMALCTQCHVITTVCSDAEVNALQDIVMVDRSFSNNSVDDDDSLSPNRPRLKVIDTRNSAGQLKNIVLEETGHLGVDCVVLCGDEQEEFIDDCLLMMATHASLLSPSQNIDLNIARCRHMFFKGIKFGFLFEQSWVLSTSQQGRFLHMLKEVMNRVGNEVDVPISQTYSLEKIREAHRRHQLTMNESDVLTGRIVIKL</sequence>
<dbReference type="PANTHER" id="PTHR44461">
    <property type="entry name" value="QUINONE OXIDOREDUCTASE-LIKE PROTEIN 1"/>
    <property type="match status" value="1"/>
</dbReference>
<protein>
    <recommendedName>
        <fullName evidence="1">Enoyl reductase (ER) domain-containing protein</fullName>
    </recommendedName>
</protein>
<proteinExistence type="predicted"/>
<dbReference type="Proteomes" id="UP001431209">
    <property type="component" value="Unassembled WGS sequence"/>
</dbReference>
<dbReference type="InterPro" id="IPR036291">
    <property type="entry name" value="NAD(P)-bd_dom_sf"/>
</dbReference>